<feature type="transmembrane region" description="Helical" evidence="3">
    <location>
        <begin position="156"/>
        <end position="182"/>
    </location>
</feature>
<organism evidence="4 5">
    <name type="scientific">Macaca mulatta</name>
    <name type="common">Rhesus macaque</name>
    <dbReference type="NCBI Taxonomy" id="9544"/>
    <lineage>
        <taxon>Eukaryota</taxon>
        <taxon>Metazoa</taxon>
        <taxon>Chordata</taxon>
        <taxon>Craniata</taxon>
        <taxon>Vertebrata</taxon>
        <taxon>Euteleostomi</taxon>
        <taxon>Mammalia</taxon>
        <taxon>Eutheria</taxon>
        <taxon>Euarchontoglires</taxon>
        <taxon>Primates</taxon>
        <taxon>Haplorrhini</taxon>
        <taxon>Catarrhini</taxon>
        <taxon>Cercopithecidae</taxon>
        <taxon>Cercopithecinae</taxon>
        <taxon>Macaca</taxon>
    </lineage>
</organism>
<keyword evidence="3" id="KW-0812">Transmembrane</keyword>
<accession>A0A5F7ZEG3</accession>
<dbReference type="VGNC" id="VGNC:74406">
    <property type="gene designation" value="LRIF1"/>
</dbReference>
<dbReference type="AlphaFoldDB" id="A0A5F7ZEG3"/>
<dbReference type="Ensembl" id="ENSMMUT00000110204.1">
    <property type="protein sequence ID" value="ENSMMUP00000063571.1"/>
    <property type="gene ID" value="ENSMMUG00000000812.4"/>
</dbReference>
<feature type="region of interest" description="Disordered" evidence="2">
    <location>
        <begin position="238"/>
        <end position="262"/>
    </location>
</feature>
<dbReference type="ExpressionAtlas" id="A0A5F7ZEG3">
    <property type="expression patterns" value="baseline"/>
</dbReference>
<dbReference type="InterPro" id="IPR026191">
    <property type="entry name" value="LRIF1"/>
</dbReference>
<dbReference type="GO" id="GO:0042974">
    <property type="term" value="F:nuclear retinoic acid receptor binding"/>
    <property type="evidence" value="ECO:0007669"/>
    <property type="project" value="InterPro"/>
</dbReference>
<dbReference type="PANTHER" id="PTHR21324:SF10">
    <property type="entry name" value="DNA DAMAGE-REGULATED AUTOPHAGY MODULATOR PROTEIN 2"/>
    <property type="match status" value="1"/>
</dbReference>
<dbReference type="GeneTree" id="ENSGT00390000017353"/>
<evidence type="ECO:0000256" key="3">
    <source>
        <dbReference type="SAM" id="Phobius"/>
    </source>
</evidence>
<dbReference type="InterPro" id="IPR050911">
    <property type="entry name" value="DRAM/TMEM150_Autophagy_Mod"/>
</dbReference>
<reference evidence="4" key="2">
    <citation type="submission" date="2019-01" db="EMBL/GenBank/DDBJ databases">
        <authorList>
            <person name="Graves T."/>
            <person name="Eichler E.E."/>
            <person name="Wilson R.K."/>
        </authorList>
    </citation>
    <scope>NUCLEOTIDE SEQUENCE [LARGE SCALE GENOMIC DNA]</scope>
    <source>
        <strain evidence="4">17573</strain>
    </source>
</reference>
<dbReference type="GO" id="GO:0012505">
    <property type="term" value="C:endomembrane system"/>
    <property type="evidence" value="ECO:0007669"/>
    <property type="project" value="UniProtKB-SubCell"/>
</dbReference>
<feature type="transmembrane region" description="Helical" evidence="3">
    <location>
        <begin position="94"/>
        <end position="112"/>
    </location>
</feature>
<proteinExistence type="predicted"/>
<dbReference type="PANTHER" id="PTHR21324">
    <property type="entry name" value="FASTING-INDUCIBLE INTEGRAL MEMBRANE PROTEIN TM6P1-RELATED"/>
    <property type="match status" value="1"/>
</dbReference>
<keyword evidence="1" id="KW-0175">Coiled coil</keyword>
<dbReference type="Proteomes" id="UP000006718">
    <property type="component" value="Chromosome 1"/>
</dbReference>
<evidence type="ECO:0000256" key="1">
    <source>
        <dbReference type="SAM" id="Coils"/>
    </source>
</evidence>
<evidence type="ECO:0000256" key="2">
    <source>
        <dbReference type="SAM" id="MobiDB-lite"/>
    </source>
</evidence>
<dbReference type="SMR" id="A0A5F7ZEG3"/>
<keyword evidence="3" id="KW-1133">Transmembrane helix</keyword>
<gene>
    <name evidence="6" type="primary">LRIF1</name>
    <name evidence="4" type="synonym">DRAM2</name>
</gene>
<evidence type="ECO:0000313" key="5">
    <source>
        <dbReference type="Proteomes" id="UP000006718"/>
    </source>
</evidence>
<sequence>MWWFQQGLSFLPSALVIWTSAAFIFSYITAVTLHHIDPALPYISDTGTLAPEKCLFGAMLNIAAVLCIATIYVRYKQVHALSPEENVIIKLNKAGLVLGILSCLGLSVVANFQKTALFAAHVSGAVLTFGMGSLYMFVQTILSYQMQPKIHGKQVFWIRLLLVIWCGVSAFSMLTCSSILHSGNFGTDLEQKLHWNPEDKGYVLHMITTAAEWSMSFSFFGFFLTYIRDFQIHNEMASTSDKGAQGRNDKKDSHGRSNKASHLKSDAEFKKIFGLTKDLRVCLTRIPDRLTSGEGFDSFSSLVNSGTYKETEFMVKEGERKQQNFDTKRKAKTIKKMDHIKKRKTENAYNTIINGEANVNSSQPLSSILPTSDVSQHNILTSHSKTRQEKRTEIEYYTCERQEKGTLNSDAAYEQSHFFNKNYTEDIFPVTPPELEETIRDEKIRRLKQVLREKEAALEEMRKKMHQK</sequence>
<dbReference type="Pfam" id="PF15741">
    <property type="entry name" value="LRIF1"/>
    <property type="match status" value="1"/>
</dbReference>
<evidence type="ECO:0000313" key="6">
    <source>
        <dbReference type="VGNC" id="VGNC:74406"/>
    </source>
</evidence>
<keyword evidence="5" id="KW-1185">Reference proteome</keyword>
<feature type="transmembrane region" description="Helical" evidence="3">
    <location>
        <begin position="118"/>
        <end position="144"/>
    </location>
</feature>
<dbReference type="VEuPathDB" id="HostDB:ENSMMUG00000000812"/>
<protein>
    <submittedName>
        <fullName evidence="4">Ligand dependent nuclear receptor interacting factor 1</fullName>
    </submittedName>
</protein>
<feature type="transmembrane region" description="Helical" evidence="3">
    <location>
        <begin position="12"/>
        <end position="35"/>
    </location>
</feature>
<reference evidence="4" key="3">
    <citation type="submission" date="2025-08" db="UniProtKB">
        <authorList>
            <consortium name="Ensembl"/>
        </authorList>
    </citation>
    <scope>IDENTIFICATION</scope>
    <source>
        <strain evidence="4">17573</strain>
    </source>
</reference>
<feature type="coiled-coil region" evidence="1">
    <location>
        <begin position="440"/>
        <end position="468"/>
    </location>
</feature>
<feature type="transmembrane region" description="Helical" evidence="3">
    <location>
        <begin position="55"/>
        <end position="73"/>
    </location>
</feature>
<dbReference type="GO" id="GO:0006355">
    <property type="term" value="P:regulation of DNA-templated transcription"/>
    <property type="evidence" value="ECO:0007669"/>
    <property type="project" value="InterPro"/>
</dbReference>
<reference evidence="4" key="4">
    <citation type="submission" date="2025-09" db="UniProtKB">
        <authorList>
            <consortium name="Ensembl"/>
        </authorList>
    </citation>
    <scope>IDENTIFICATION</scope>
    <source>
        <strain evidence="4">17573</strain>
    </source>
</reference>
<dbReference type="Bgee" id="ENSMMUG00000000812">
    <property type="expression patterns" value="Expressed in spleen and 23 other cell types or tissues"/>
</dbReference>
<name>A0A5F7ZEG3_MACMU</name>
<reference evidence="5" key="1">
    <citation type="journal article" date="2007" name="Science">
        <title>Evolutionary and biomedical insights from the rhesus macaque genome.</title>
        <authorList>
            <person name="Gibbs R.A."/>
            <person name="Rogers J."/>
            <person name="Katze M.G."/>
            <person name="Bumgarner R."/>
            <person name="Weinstock G.M."/>
            <person name="Mardis E.R."/>
            <person name="Remington K.A."/>
            <person name="Strausberg R.L."/>
            <person name="Venter J.C."/>
            <person name="Wilson R.K."/>
            <person name="Batzer M.A."/>
            <person name="Bustamante C.D."/>
            <person name="Eichler E.E."/>
            <person name="Hahn M.W."/>
            <person name="Hardison R.C."/>
            <person name="Makova K.D."/>
            <person name="Miller W."/>
            <person name="Milosavljevic A."/>
            <person name="Palermo R.E."/>
            <person name="Siepel A."/>
            <person name="Sikela J.M."/>
            <person name="Attaway T."/>
            <person name="Bell S."/>
            <person name="Bernard K.E."/>
            <person name="Buhay C.J."/>
            <person name="Chandrabose M.N."/>
            <person name="Dao M."/>
            <person name="Davis C."/>
            <person name="Delehaunty K.D."/>
            <person name="Ding Y."/>
            <person name="Dinh H.H."/>
            <person name="Dugan-Rocha S."/>
            <person name="Fulton L.A."/>
            <person name="Gabisi R.A."/>
            <person name="Garner T.T."/>
            <person name="Godfrey J."/>
            <person name="Hawes A.C."/>
            <person name="Hernandez J."/>
            <person name="Hines S."/>
            <person name="Holder M."/>
            <person name="Hume J."/>
            <person name="Jhangiani S.N."/>
            <person name="Joshi V."/>
            <person name="Khan Z.M."/>
            <person name="Kirkness E.F."/>
            <person name="Cree A."/>
            <person name="Fowler R.G."/>
            <person name="Lee S."/>
            <person name="Lewis L.R."/>
            <person name="Li Z."/>
            <person name="Liu Y.-S."/>
            <person name="Moore S.M."/>
            <person name="Muzny D."/>
            <person name="Nazareth L.V."/>
            <person name="Ngo D.N."/>
            <person name="Okwuonu G.O."/>
            <person name="Pai G."/>
            <person name="Parker D."/>
            <person name="Paul H.A."/>
            <person name="Pfannkoch C."/>
            <person name="Pohl C.S."/>
            <person name="Rogers Y.-H.C."/>
            <person name="Ruiz S.J."/>
            <person name="Sabo A."/>
            <person name="Santibanez J."/>
            <person name="Schneider B.W."/>
            <person name="Smith S.M."/>
            <person name="Sodergren E."/>
            <person name="Svatek A.F."/>
            <person name="Utterback T.R."/>
            <person name="Vattathil S."/>
            <person name="Warren W."/>
            <person name="White C.S."/>
            <person name="Chinwalla A.T."/>
            <person name="Feng Y."/>
            <person name="Halpern A.L."/>
            <person name="Hillier L.W."/>
            <person name="Huang X."/>
            <person name="Minx P."/>
            <person name="Nelson J.O."/>
            <person name="Pepin K.H."/>
            <person name="Qin X."/>
            <person name="Sutton G.G."/>
            <person name="Venter E."/>
            <person name="Walenz B.P."/>
            <person name="Wallis J.W."/>
            <person name="Worley K.C."/>
            <person name="Yang S.-P."/>
            <person name="Jones S.M."/>
            <person name="Marra M.A."/>
            <person name="Rocchi M."/>
            <person name="Schein J.E."/>
            <person name="Baertsch R."/>
            <person name="Clarke L."/>
            <person name="Csuros M."/>
            <person name="Glasscock J."/>
            <person name="Harris R.A."/>
            <person name="Havlak P."/>
            <person name="Jackson A.R."/>
            <person name="Jiang H."/>
            <person name="Liu Y."/>
            <person name="Messina D.N."/>
            <person name="Shen Y."/>
            <person name="Song H.X.-Z."/>
            <person name="Wylie T."/>
            <person name="Zhang L."/>
            <person name="Birney E."/>
            <person name="Han K."/>
            <person name="Konkel M.K."/>
            <person name="Lee J."/>
            <person name="Smit A.F.A."/>
            <person name="Ullmer B."/>
            <person name="Wang H."/>
            <person name="Xing J."/>
            <person name="Burhans R."/>
            <person name="Cheng Z."/>
            <person name="Karro J.E."/>
            <person name="Ma J."/>
            <person name="Raney B."/>
            <person name="She X."/>
            <person name="Cox M.J."/>
            <person name="Demuth J.P."/>
            <person name="Dumas L.J."/>
            <person name="Han S.-G."/>
            <person name="Hopkins J."/>
            <person name="Karimpour-Fard A."/>
            <person name="Kim Y.H."/>
            <person name="Pollack J.R."/>
            <person name="Vinar T."/>
            <person name="Addo-Quaye C."/>
            <person name="Degenhardt J."/>
            <person name="Denby A."/>
            <person name="Hubisz M.J."/>
            <person name="Indap A."/>
            <person name="Kosiol C."/>
            <person name="Lahn B.T."/>
            <person name="Lawson H.A."/>
            <person name="Marklein A."/>
            <person name="Nielsen R."/>
            <person name="Vallender E.J."/>
            <person name="Clark A.G."/>
            <person name="Ferguson B."/>
            <person name="Hernandez R.D."/>
            <person name="Hirani K."/>
            <person name="Kehrer-Sawatzki H."/>
            <person name="Kolb J."/>
            <person name="Patil S."/>
            <person name="Pu L.-L."/>
            <person name="Ren Y."/>
            <person name="Smith D.G."/>
            <person name="Wheeler D.A."/>
            <person name="Schenck I."/>
            <person name="Ball E.V."/>
            <person name="Chen R."/>
            <person name="Cooper D.N."/>
            <person name="Giardine B."/>
            <person name="Hsu F."/>
            <person name="Kent W.J."/>
            <person name="Lesk A."/>
            <person name="Nelson D.L."/>
            <person name="O'brien W.E."/>
            <person name="Pruefer K."/>
            <person name="Stenson P.D."/>
            <person name="Wallace J.C."/>
            <person name="Ke H."/>
            <person name="Liu X.-M."/>
            <person name="Wang P."/>
            <person name="Xiang A.P."/>
            <person name="Yang F."/>
            <person name="Barber G.P."/>
            <person name="Haussler D."/>
            <person name="Karolchik D."/>
            <person name="Kern A.D."/>
            <person name="Kuhn R.M."/>
            <person name="Smith K.E."/>
            <person name="Zwieg A.S."/>
        </authorList>
    </citation>
    <scope>NUCLEOTIDE SEQUENCE [LARGE SCALE GENOMIC DNA]</scope>
    <source>
        <strain evidence="5">17573</strain>
    </source>
</reference>
<evidence type="ECO:0000313" key="4">
    <source>
        <dbReference type="Ensembl" id="ENSMMUP00000063571.1"/>
    </source>
</evidence>
<feature type="transmembrane region" description="Helical" evidence="3">
    <location>
        <begin position="202"/>
        <end position="227"/>
    </location>
</feature>
<keyword evidence="3" id="KW-0472">Membrane</keyword>